<dbReference type="InterPro" id="IPR014729">
    <property type="entry name" value="Rossmann-like_a/b/a_fold"/>
</dbReference>
<proteinExistence type="predicted"/>
<accession>M1VDJ0</accession>
<dbReference type="InterPro" id="IPR002347">
    <property type="entry name" value="SDR_fam"/>
</dbReference>
<gene>
    <name evidence="4" type="primary">cps20G</name>
</gene>
<dbReference type="InterPro" id="IPR050385">
    <property type="entry name" value="Archaeal_FAD_synthase"/>
</dbReference>
<dbReference type="PANTHER" id="PTHR43793:SF1">
    <property type="entry name" value="FAD SYNTHASE"/>
    <property type="match status" value="1"/>
</dbReference>
<dbReference type="Pfam" id="PF01467">
    <property type="entry name" value="CTP_transf_like"/>
    <property type="match status" value="1"/>
</dbReference>
<name>M1VDJ0_STRSU</name>
<dbReference type="SUPFAM" id="SSF51735">
    <property type="entry name" value="NAD(P)-binding Rossmann-fold domains"/>
    <property type="match status" value="1"/>
</dbReference>
<feature type="domain" description="Cytidyltransferase-like" evidence="3">
    <location>
        <begin position="259"/>
        <end position="380"/>
    </location>
</feature>
<dbReference type="SUPFAM" id="SSF52374">
    <property type="entry name" value="Nucleotidylyl transferase"/>
    <property type="match status" value="1"/>
</dbReference>
<dbReference type="PRINTS" id="PR00081">
    <property type="entry name" value="GDHRDH"/>
</dbReference>
<dbReference type="AlphaFoldDB" id="M1VDJ0"/>
<dbReference type="Gene3D" id="3.40.50.620">
    <property type="entry name" value="HUPs"/>
    <property type="match status" value="1"/>
</dbReference>
<evidence type="ECO:0000256" key="2">
    <source>
        <dbReference type="ARBA" id="ARBA00022695"/>
    </source>
</evidence>
<dbReference type="Gene3D" id="3.40.50.720">
    <property type="entry name" value="NAD(P)-binding Rossmann-like Domain"/>
    <property type="match status" value="1"/>
</dbReference>
<keyword evidence="2 4" id="KW-0548">Nucleotidyltransferase</keyword>
<keyword evidence="1 4" id="KW-0808">Transferase</keyword>
<organism evidence="4">
    <name type="scientific">Streptococcus suis</name>
    <dbReference type="NCBI Taxonomy" id="1307"/>
    <lineage>
        <taxon>Bacteria</taxon>
        <taxon>Bacillati</taxon>
        <taxon>Bacillota</taxon>
        <taxon>Bacilli</taxon>
        <taxon>Lactobacillales</taxon>
        <taxon>Streptococcaceae</taxon>
        <taxon>Streptococcus</taxon>
    </lineage>
</organism>
<protein>
    <submittedName>
        <fullName evidence="4">Glycerol-3-phosphate cytidylyltransferase</fullName>
    </submittedName>
</protein>
<evidence type="ECO:0000256" key="1">
    <source>
        <dbReference type="ARBA" id="ARBA00022679"/>
    </source>
</evidence>
<dbReference type="PANTHER" id="PTHR43793">
    <property type="entry name" value="FAD SYNTHASE"/>
    <property type="match status" value="1"/>
</dbReference>
<dbReference type="CDD" id="cd05233">
    <property type="entry name" value="SDR_c"/>
    <property type="match status" value="1"/>
</dbReference>
<dbReference type="InterPro" id="IPR036291">
    <property type="entry name" value="NAD(P)-bd_dom_sf"/>
</dbReference>
<dbReference type="EMBL" id="AB737826">
    <property type="protein sequence ID" value="BAM94790.1"/>
    <property type="molecule type" value="Genomic_DNA"/>
</dbReference>
<dbReference type="Pfam" id="PF00106">
    <property type="entry name" value="adh_short"/>
    <property type="match status" value="1"/>
</dbReference>
<reference evidence="4" key="1">
    <citation type="journal article" date="2013" name="Appl. Environ. Microbiol.">
        <title>Genetic analysis of capsular polysaccharide synthesis gene clusters from all serotypes of Streptococcus suis: potential mechanisms for generation of capsular variation.</title>
        <authorList>
            <person name="Okura M."/>
            <person name="Takamatsu D."/>
            <person name="Maruyama F."/>
            <person name="Nozawa T."/>
            <person name="Nakagawa I."/>
            <person name="Osaki M."/>
            <person name="Sekizaki T."/>
            <person name="Gottschalk M."/>
            <person name="Kumagai Y."/>
            <person name="Hamada S."/>
        </authorList>
    </citation>
    <scope>NUCLEOTIDE SEQUENCE</scope>
    <source>
        <strain evidence="4">86-5192</strain>
    </source>
</reference>
<dbReference type="InterPro" id="IPR004821">
    <property type="entry name" value="Cyt_trans-like"/>
</dbReference>
<evidence type="ECO:0000313" key="4">
    <source>
        <dbReference type="EMBL" id="BAM94790.1"/>
    </source>
</evidence>
<dbReference type="GO" id="GO:0016779">
    <property type="term" value="F:nucleotidyltransferase activity"/>
    <property type="evidence" value="ECO:0007669"/>
    <property type="project" value="UniProtKB-KW"/>
</dbReference>
<dbReference type="NCBIfam" id="TIGR00125">
    <property type="entry name" value="cyt_tran_rel"/>
    <property type="match status" value="1"/>
</dbReference>
<evidence type="ECO:0000259" key="3">
    <source>
        <dbReference type="Pfam" id="PF01467"/>
    </source>
</evidence>
<sequence>MKKAVVVGGSNGIGLSIVKELVQLEYFVYILDIVEPDLDGFLNREKIEFIYTDLSQINPNVFLQLSKDIEINFLMITAGFGRVAPFSSISIKEIRDIFSVNTIAGIEIIKYFYHRIHSESSFYTGMMVSIAGLISSPLFATYAASKAALNRFIESVNIELESEGYNNRILNVSPGSIKGTKFNGGDNDSSQTSKLASEIIKRVISQSDLFIPEYTEIYKDVLQSYHLNPHQFGLESYRYKVNSNRLSDENRETIKIGYLSGTFDLFHVGHLNLFKNAKKICDYLIVGVHPDASHKGKETFIPFEERKEIVGSNKYVDKVVTSTEEDHSAWDLYHYNYLFVGSDYKGTKRFNRYEKYFADKDVEIIYFPYTKGTSSTQIRNIVSKSNKKGLE</sequence>